<proteinExistence type="predicted"/>
<gene>
    <name evidence="1" type="ORF">RPERSI_LOCUS5834</name>
</gene>
<comment type="caution">
    <text evidence="1">The sequence shown here is derived from an EMBL/GenBank/DDBJ whole genome shotgun (WGS) entry which is preliminary data.</text>
</comment>
<protein>
    <submittedName>
        <fullName evidence="1">26165_t:CDS:1</fullName>
    </submittedName>
</protein>
<sequence>MGSTKSFRYEVLVYPQAQPNAMTSSNSVSQPSLQTQYQRFTCDRENMQQYWIPEGFYPVLVPRACLQSSLSAANNDNTRQIMTTSASAGNAQMLSNSPSNVNVPSRPLQPRTAAATPNIIIDGSGVMTSQPIKRRRPAKDQIIAPRLPPRSLNAQALYYFQKRRELIENRSFITSTNGSNVSLGAVPNHPSKTIEQMWQEEPDNVKRHYDRLALRIKIEQALLSRAHNNKKRYQPYNIDRNVTSLEGSSSRVSRSRHLQSTMMNSMNITNNNNCSSLNRSFNVSLTENLNDNACNTLPPSSQGFTQSHVLTLDTSPVSSCRSVRNKDASNSVGNDCTSSSENEESDEIFDSHNDLMNADNP</sequence>
<keyword evidence="2" id="KW-1185">Reference proteome</keyword>
<dbReference type="Proteomes" id="UP000789920">
    <property type="component" value="Unassembled WGS sequence"/>
</dbReference>
<organism evidence="1 2">
    <name type="scientific">Racocetra persica</name>
    <dbReference type="NCBI Taxonomy" id="160502"/>
    <lineage>
        <taxon>Eukaryota</taxon>
        <taxon>Fungi</taxon>
        <taxon>Fungi incertae sedis</taxon>
        <taxon>Mucoromycota</taxon>
        <taxon>Glomeromycotina</taxon>
        <taxon>Glomeromycetes</taxon>
        <taxon>Diversisporales</taxon>
        <taxon>Gigasporaceae</taxon>
        <taxon>Racocetra</taxon>
    </lineage>
</organism>
<name>A0ACA9MM63_9GLOM</name>
<feature type="non-terminal residue" evidence="1">
    <location>
        <position position="361"/>
    </location>
</feature>
<evidence type="ECO:0000313" key="2">
    <source>
        <dbReference type="Proteomes" id="UP000789920"/>
    </source>
</evidence>
<accession>A0ACA9MM63</accession>
<evidence type="ECO:0000313" key="1">
    <source>
        <dbReference type="EMBL" id="CAG8598924.1"/>
    </source>
</evidence>
<reference evidence="1" key="1">
    <citation type="submission" date="2021-06" db="EMBL/GenBank/DDBJ databases">
        <authorList>
            <person name="Kallberg Y."/>
            <person name="Tangrot J."/>
            <person name="Rosling A."/>
        </authorList>
    </citation>
    <scope>NUCLEOTIDE SEQUENCE</scope>
    <source>
        <strain evidence="1">MA461A</strain>
    </source>
</reference>
<dbReference type="EMBL" id="CAJVQC010008994">
    <property type="protein sequence ID" value="CAG8598924.1"/>
    <property type="molecule type" value="Genomic_DNA"/>
</dbReference>